<name>A0A1J9Q5R7_9EURO</name>
<dbReference type="VEuPathDB" id="FungiDB:ACJ73_04567"/>
<sequence length="58" mass="6127">MMKHHLHARPGPSMPAHADSGRLTPALKLNTKSPGGHIFKPFGLPNAHAGRPSLGEAQ</sequence>
<accession>A0A1J9Q5R7</accession>
<evidence type="ECO:0000313" key="3">
    <source>
        <dbReference type="Proteomes" id="UP000242791"/>
    </source>
</evidence>
<reference evidence="2 3" key="1">
    <citation type="submission" date="2015-08" db="EMBL/GenBank/DDBJ databases">
        <title>Emmonsia species relationships and genome sequence.</title>
        <authorList>
            <person name="Cuomo C.A."/>
            <person name="Schwartz I.S."/>
            <person name="Kenyon C."/>
            <person name="De Hoog G.S."/>
            <person name="Govender N.P."/>
            <person name="Botha A."/>
            <person name="Moreno L."/>
            <person name="De Vries M."/>
            <person name="Munoz J.F."/>
            <person name="Stielow J.B."/>
        </authorList>
    </citation>
    <scope>NUCLEOTIDE SEQUENCE [LARGE SCALE GENOMIC DNA]</scope>
    <source>
        <strain evidence="2 3">EI222</strain>
    </source>
</reference>
<dbReference type="EMBL" id="LGTZ01000641">
    <property type="protein sequence ID" value="OJD24070.1"/>
    <property type="molecule type" value="Genomic_DNA"/>
</dbReference>
<gene>
    <name evidence="2" type="ORF">ACJ73_04567</name>
</gene>
<evidence type="ECO:0000313" key="2">
    <source>
        <dbReference type="EMBL" id="OJD24070.1"/>
    </source>
</evidence>
<evidence type="ECO:0000256" key="1">
    <source>
        <dbReference type="SAM" id="MobiDB-lite"/>
    </source>
</evidence>
<dbReference type="Proteomes" id="UP000242791">
    <property type="component" value="Unassembled WGS sequence"/>
</dbReference>
<keyword evidence="3" id="KW-1185">Reference proteome</keyword>
<feature type="region of interest" description="Disordered" evidence="1">
    <location>
        <begin position="1"/>
        <end position="58"/>
    </location>
</feature>
<dbReference type="AlphaFoldDB" id="A0A1J9Q5R7"/>
<comment type="caution">
    <text evidence="2">The sequence shown here is derived from an EMBL/GenBank/DDBJ whole genome shotgun (WGS) entry which is preliminary data.</text>
</comment>
<protein>
    <submittedName>
        <fullName evidence="2">Uncharacterized protein</fullName>
    </submittedName>
</protein>
<organism evidence="2 3">
    <name type="scientific">Blastomyces percursus</name>
    <dbReference type="NCBI Taxonomy" id="1658174"/>
    <lineage>
        <taxon>Eukaryota</taxon>
        <taxon>Fungi</taxon>
        <taxon>Dikarya</taxon>
        <taxon>Ascomycota</taxon>
        <taxon>Pezizomycotina</taxon>
        <taxon>Eurotiomycetes</taxon>
        <taxon>Eurotiomycetidae</taxon>
        <taxon>Onygenales</taxon>
        <taxon>Ajellomycetaceae</taxon>
        <taxon>Blastomyces</taxon>
    </lineage>
</organism>
<proteinExistence type="predicted"/>